<reference evidence="7" key="2">
    <citation type="submission" date="2025-09" db="UniProtKB">
        <authorList>
            <consortium name="Ensembl"/>
        </authorList>
    </citation>
    <scope>IDENTIFICATION</scope>
</reference>
<dbReference type="InterPro" id="IPR029618">
    <property type="entry name" value="CCDC172"/>
</dbReference>
<dbReference type="AlphaFoldDB" id="A0A8C6ZWD8"/>
<feature type="coiled-coil region" evidence="6">
    <location>
        <begin position="56"/>
        <end position="178"/>
    </location>
</feature>
<evidence type="ECO:0000256" key="1">
    <source>
        <dbReference type="ARBA" id="ARBA00004496"/>
    </source>
</evidence>
<comment type="subcellular location">
    <subcellularLocation>
        <location evidence="1">Cytoplasm</location>
    </subcellularLocation>
</comment>
<evidence type="ECO:0000313" key="8">
    <source>
        <dbReference type="Proteomes" id="UP000694420"/>
    </source>
</evidence>
<evidence type="ECO:0000313" key="7">
    <source>
        <dbReference type="Ensembl" id="ENSNPEP00000019425.1"/>
    </source>
</evidence>
<evidence type="ECO:0000256" key="5">
    <source>
        <dbReference type="ARBA" id="ARBA00023054"/>
    </source>
</evidence>
<dbReference type="GO" id="GO:0005737">
    <property type="term" value="C:cytoplasm"/>
    <property type="evidence" value="ECO:0007669"/>
    <property type="project" value="UniProtKB-SubCell"/>
</dbReference>
<evidence type="ECO:0000256" key="2">
    <source>
        <dbReference type="ARBA" id="ARBA00008975"/>
    </source>
</evidence>
<evidence type="ECO:0000256" key="3">
    <source>
        <dbReference type="ARBA" id="ARBA00022327"/>
    </source>
</evidence>
<sequence>MNLDTLFQQIQRTEKQAEEKRRLMHQGEHPAAISCSYPGLSLLHMVQHLSEKLFYLELLKKREDSLEKQKVELNNQKSTLLKTFTDTKRKMAEEEDNFTREVTEFNNEYGLTSNRDLLIKNKVKTEINDLEKEAALLKSEMESMEHKNVQLNALQLQKNELKQDLFALQSKLRVSEAKGITKDLEAEKVQVTEKPQTDPECLSVHYTEEDILTKYRQFEQKTFFFFNEISTKLHFLASTEEETTPFSIEVKLAMILMLPQNKYETVSITLYM</sequence>
<dbReference type="PANTHER" id="PTHR22419">
    <property type="entry name" value="COILED-COIL DOMAIN-CONTAINING PROTEIN 172"/>
    <property type="match status" value="1"/>
</dbReference>
<protein>
    <recommendedName>
        <fullName evidence="3">Coiled-coil domain-containing protein 172</fullName>
    </recommendedName>
</protein>
<keyword evidence="5 6" id="KW-0175">Coiled coil</keyword>
<dbReference type="PANTHER" id="PTHR22419:SF2">
    <property type="entry name" value="COILED-COIL DOMAIN-CONTAINING PROTEIN 172"/>
    <property type="match status" value="1"/>
</dbReference>
<organism evidence="7 8">
    <name type="scientific">Nothoprocta perdicaria</name>
    <name type="common">Chilean tinamou</name>
    <name type="synonym">Crypturus perdicarius</name>
    <dbReference type="NCBI Taxonomy" id="30464"/>
    <lineage>
        <taxon>Eukaryota</taxon>
        <taxon>Metazoa</taxon>
        <taxon>Chordata</taxon>
        <taxon>Craniata</taxon>
        <taxon>Vertebrata</taxon>
        <taxon>Euteleostomi</taxon>
        <taxon>Archelosauria</taxon>
        <taxon>Archosauria</taxon>
        <taxon>Dinosauria</taxon>
        <taxon>Saurischia</taxon>
        <taxon>Theropoda</taxon>
        <taxon>Coelurosauria</taxon>
        <taxon>Aves</taxon>
        <taxon>Palaeognathae</taxon>
        <taxon>Tinamiformes</taxon>
        <taxon>Tinamidae</taxon>
        <taxon>Nothoprocta</taxon>
    </lineage>
</organism>
<comment type="similarity">
    <text evidence="2">Belongs to the CCDC172 family.</text>
</comment>
<proteinExistence type="inferred from homology"/>
<evidence type="ECO:0000256" key="6">
    <source>
        <dbReference type="SAM" id="Coils"/>
    </source>
</evidence>
<keyword evidence="4" id="KW-0963">Cytoplasm</keyword>
<accession>A0A8C6ZWD8</accession>
<name>A0A8C6ZWD8_NOTPE</name>
<keyword evidence="8" id="KW-1185">Reference proteome</keyword>
<evidence type="ECO:0000256" key="4">
    <source>
        <dbReference type="ARBA" id="ARBA00022490"/>
    </source>
</evidence>
<dbReference type="Proteomes" id="UP000694420">
    <property type="component" value="Unplaced"/>
</dbReference>
<dbReference type="Ensembl" id="ENSNPET00000019924.1">
    <property type="protein sequence ID" value="ENSNPEP00000019425.1"/>
    <property type="gene ID" value="ENSNPEG00000014482.1"/>
</dbReference>
<reference evidence="7" key="1">
    <citation type="submission" date="2025-08" db="UniProtKB">
        <authorList>
            <consortium name="Ensembl"/>
        </authorList>
    </citation>
    <scope>IDENTIFICATION</scope>
</reference>